<evidence type="ECO:0000256" key="1">
    <source>
        <dbReference type="SAM" id="Coils"/>
    </source>
</evidence>
<evidence type="ECO:0000313" key="3">
    <source>
        <dbReference type="EMBL" id="SDK54249.1"/>
    </source>
</evidence>
<proteinExistence type="predicted"/>
<dbReference type="InterPro" id="IPR023346">
    <property type="entry name" value="Lysozyme-like_dom_sf"/>
</dbReference>
<dbReference type="InterPro" id="IPR008258">
    <property type="entry name" value="Transglycosylase_SLT_dom_1"/>
</dbReference>
<dbReference type="Pfam" id="PF01464">
    <property type="entry name" value="SLT"/>
    <property type="match status" value="1"/>
</dbReference>
<evidence type="ECO:0000259" key="2">
    <source>
        <dbReference type="Pfam" id="PF01464"/>
    </source>
</evidence>
<sequence length="245" mass="27961">MGFGNNTGSKPLAILIFCALLLFIMNGYADGNQEMDAIAQEKNEIKQEITQLKQENKQLRSQNEYLQTEEVKTKEKSGYLTWPKIEQIADTFVEESNGNFKKSWALYLVKESQKFEIDPKVVYELLKVETGGTFDTELVGPETKYGRAYGMGQFMKNTAPWVAEMAGLPYSEELLFDPYYSMQLSIVYLDYLHHEYGNWEEALTAYHRGMGGLEQYVQENGDAKSWYAVEILSKAKTQQAVVSAD</sequence>
<gene>
    <name evidence="3" type="ORF">SAMN05216243_3500</name>
</gene>
<evidence type="ECO:0000313" key="4">
    <source>
        <dbReference type="Proteomes" id="UP000198694"/>
    </source>
</evidence>
<dbReference type="STRING" id="407036.SAMN05216243_3500"/>
<feature type="coiled-coil region" evidence="1">
    <location>
        <begin position="28"/>
        <end position="69"/>
    </location>
</feature>
<dbReference type="RefSeq" id="WP_245690183.1">
    <property type="nucleotide sequence ID" value="NZ_FNFL01000008.1"/>
</dbReference>
<reference evidence="3 4" key="1">
    <citation type="submission" date="2016-10" db="EMBL/GenBank/DDBJ databases">
        <authorList>
            <person name="de Groot N.N."/>
        </authorList>
    </citation>
    <scope>NUCLEOTIDE SEQUENCE [LARGE SCALE GENOMIC DNA]</scope>
    <source>
        <strain evidence="3 4">CGMCC 1.6502</strain>
    </source>
</reference>
<dbReference type="SUPFAM" id="SSF53955">
    <property type="entry name" value="Lysozyme-like"/>
    <property type="match status" value="1"/>
</dbReference>
<keyword evidence="1" id="KW-0175">Coiled coil</keyword>
<dbReference type="PANTHER" id="PTHR37423:SF2">
    <property type="entry name" value="MEMBRANE-BOUND LYTIC MUREIN TRANSGLYCOSYLASE C"/>
    <property type="match status" value="1"/>
</dbReference>
<organism evidence="3 4">
    <name type="scientific">Sediminibacillus albus</name>
    <dbReference type="NCBI Taxonomy" id="407036"/>
    <lineage>
        <taxon>Bacteria</taxon>
        <taxon>Bacillati</taxon>
        <taxon>Bacillota</taxon>
        <taxon>Bacilli</taxon>
        <taxon>Bacillales</taxon>
        <taxon>Bacillaceae</taxon>
        <taxon>Sediminibacillus</taxon>
    </lineage>
</organism>
<dbReference type="Proteomes" id="UP000198694">
    <property type="component" value="Unassembled WGS sequence"/>
</dbReference>
<accession>A0A1G9CRM3</accession>
<protein>
    <submittedName>
        <fullName evidence="3">Transglycosylase SLT domain-containing protein</fullName>
    </submittedName>
</protein>
<dbReference type="EMBL" id="FNFL01000008">
    <property type="protein sequence ID" value="SDK54249.1"/>
    <property type="molecule type" value="Genomic_DNA"/>
</dbReference>
<name>A0A1G9CRM3_9BACI</name>
<feature type="domain" description="Transglycosylase SLT" evidence="2">
    <location>
        <begin position="110"/>
        <end position="226"/>
    </location>
</feature>
<dbReference type="Gene3D" id="1.10.530.10">
    <property type="match status" value="1"/>
</dbReference>
<dbReference type="PANTHER" id="PTHR37423">
    <property type="entry name" value="SOLUBLE LYTIC MUREIN TRANSGLYCOSYLASE-RELATED"/>
    <property type="match status" value="1"/>
</dbReference>
<keyword evidence="4" id="KW-1185">Reference proteome</keyword>
<dbReference type="AlphaFoldDB" id="A0A1G9CRM3"/>